<evidence type="ECO:0000313" key="2">
    <source>
        <dbReference type="EMBL" id="MCE4553258.1"/>
    </source>
</evidence>
<evidence type="ECO:0000256" key="1">
    <source>
        <dbReference type="SAM" id="MobiDB-lite"/>
    </source>
</evidence>
<feature type="region of interest" description="Disordered" evidence="1">
    <location>
        <begin position="25"/>
        <end position="50"/>
    </location>
</feature>
<dbReference type="RefSeq" id="WP_233369966.1">
    <property type="nucleotide sequence ID" value="NZ_JAJTWU010000001.1"/>
</dbReference>
<evidence type="ECO:0000313" key="3">
    <source>
        <dbReference type="Proteomes" id="UP001200741"/>
    </source>
</evidence>
<protein>
    <submittedName>
        <fullName evidence="2">Uncharacterized protein</fullName>
    </submittedName>
</protein>
<feature type="compositionally biased region" description="Polar residues" evidence="1">
    <location>
        <begin position="33"/>
        <end position="50"/>
    </location>
</feature>
<reference evidence="2 3" key="1">
    <citation type="submission" date="2021-12" db="EMBL/GenBank/DDBJ databases">
        <title>Genome seq of P8.</title>
        <authorList>
            <person name="Seo T."/>
        </authorList>
    </citation>
    <scope>NUCLEOTIDE SEQUENCE [LARGE SCALE GENOMIC DNA]</scope>
    <source>
        <strain evidence="2 3">P8</strain>
    </source>
</reference>
<organism evidence="2 3">
    <name type="scientific">Pelomonas cellulosilytica</name>
    <dbReference type="NCBI Taxonomy" id="2906762"/>
    <lineage>
        <taxon>Bacteria</taxon>
        <taxon>Pseudomonadati</taxon>
        <taxon>Pseudomonadota</taxon>
        <taxon>Betaproteobacteria</taxon>
        <taxon>Burkholderiales</taxon>
        <taxon>Sphaerotilaceae</taxon>
        <taxon>Roseateles</taxon>
    </lineage>
</organism>
<name>A0ABS8XR81_9BURK</name>
<dbReference type="EMBL" id="JAJTWU010000001">
    <property type="protein sequence ID" value="MCE4553258.1"/>
    <property type="molecule type" value="Genomic_DNA"/>
</dbReference>
<accession>A0ABS8XR81</accession>
<sequence length="50" mass="4962">MLQAASLAQALARLDGSTRLALLDLGPPDASGPSATPSVSLASSPLSQTR</sequence>
<keyword evidence="3" id="KW-1185">Reference proteome</keyword>
<proteinExistence type="predicted"/>
<dbReference type="Proteomes" id="UP001200741">
    <property type="component" value="Unassembled WGS sequence"/>
</dbReference>
<gene>
    <name evidence="2" type="ORF">LXT13_02190</name>
</gene>
<comment type="caution">
    <text evidence="2">The sequence shown here is derived from an EMBL/GenBank/DDBJ whole genome shotgun (WGS) entry which is preliminary data.</text>
</comment>